<name>A0A0E9SK83_ANGAN</name>
<reference evidence="1" key="1">
    <citation type="submission" date="2014-11" db="EMBL/GenBank/DDBJ databases">
        <authorList>
            <person name="Amaro Gonzalez C."/>
        </authorList>
    </citation>
    <scope>NUCLEOTIDE SEQUENCE</scope>
</reference>
<dbReference type="AlphaFoldDB" id="A0A0E9SK83"/>
<organism evidence="1">
    <name type="scientific">Anguilla anguilla</name>
    <name type="common">European freshwater eel</name>
    <name type="synonym">Muraena anguilla</name>
    <dbReference type="NCBI Taxonomy" id="7936"/>
    <lineage>
        <taxon>Eukaryota</taxon>
        <taxon>Metazoa</taxon>
        <taxon>Chordata</taxon>
        <taxon>Craniata</taxon>
        <taxon>Vertebrata</taxon>
        <taxon>Euteleostomi</taxon>
        <taxon>Actinopterygii</taxon>
        <taxon>Neopterygii</taxon>
        <taxon>Teleostei</taxon>
        <taxon>Anguilliformes</taxon>
        <taxon>Anguillidae</taxon>
        <taxon>Anguilla</taxon>
    </lineage>
</organism>
<reference evidence="1" key="2">
    <citation type="journal article" date="2015" name="Fish Shellfish Immunol.">
        <title>Early steps in the European eel (Anguilla anguilla)-Vibrio vulnificus interaction in the gills: Role of the RtxA13 toxin.</title>
        <authorList>
            <person name="Callol A."/>
            <person name="Pajuelo D."/>
            <person name="Ebbesson L."/>
            <person name="Teles M."/>
            <person name="MacKenzie S."/>
            <person name="Amaro C."/>
        </authorList>
    </citation>
    <scope>NUCLEOTIDE SEQUENCE</scope>
</reference>
<protein>
    <submittedName>
        <fullName evidence="1">Uncharacterized protein</fullName>
    </submittedName>
</protein>
<dbReference type="EMBL" id="GBXM01067487">
    <property type="protein sequence ID" value="JAH41090.1"/>
    <property type="molecule type" value="Transcribed_RNA"/>
</dbReference>
<sequence>MTSQPCHSCSTTLDLPNLGQFLHPRELTCLRSGPKHYPIKFTA</sequence>
<evidence type="ECO:0000313" key="1">
    <source>
        <dbReference type="EMBL" id="JAH41090.1"/>
    </source>
</evidence>
<proteinExistence type="predicted"/>
<accession>A0A0E9SK83</accession>